<organism evidence="8 9">
    <name type="scientific">Agaribacillus aureus</name>
    <dbReference type="NCBI Taxonomy" id="3051825"/>
    <lineage>
        <taxon>Bacteria</taxon>
        <taxon>Pseudomonadati</taxon>
        <taxon>Bacteroidota</taxon>
        <taxon>Cytophagia</taxon>
        <taxon>Cytophagales</taxon>
        <taxon>Splendidivirgaceae</taxon>
        <taxon>Agaribacillus</taxon>
    </lineage>
</organism>
<evidence type="ECO:0000256" key="3">
    <source>
        <dbReference type="ARBA" id="ARBA00022692"/>
    </source>
</evidence>
<evidence type="ECO:0000313" key="9">
    <source>
        <dbReference type="Proteomes" id="UP001172083"/>
    </source>
</evidence>
<feature type="transmembrane region" description="Helical" evidence="6">
    <location>
        <begin position="633"/>
        <end position="654"/>
    </location>
</feature>
<feature type="domain" description="SSD" evidence="7">
    <location>
        <begin position="248"/>
        <end position="370"/>
    </location>
</feature>
<feature type="transmembrane region" description="Helical" evidence="6">
    <location>
        <begin position="346"/>
        <end position="371"/>
    </location>
</feature>
<dbReference type="SUPFAM" id="SSF82866">
    <property type="entry name" value="Multidrug efflux transporter AcrB transmembrane domain"/>
    <property type="match status" value="2"/>
</dbReference>
<dbReference type="InterPro" id="IPR000731">
    <property type="entry name" value="SSD"/>
</dbReference>
<feature type="transmembrane region" description="Helical" evidence="6">
    <location>
        <begin position="709"/>
        <end position="727"/>
    </location>
</feature>
<accession>A0ABT8L540</accession>
<keyword evidence="5 6" id="KW-0472">Membrane</keyword>
<evidence type="ECO:0000256" key="6">
    <source>
        <dbReference type="SAM" id="Phobius"/>
    </source>
</evidence>
<name>A0ABT8L540_9BACT</name>
<keyword evidence="2" id="KW-1003">Cell membrane</keyword>
<evidence type="ECO:0000256" key="4">
    <source>
        <dbReference type="ARBA" id="ARBA00022989"/>
    </source>
</evidence>
<dbReference type="InterPro" id="IPR004869">
    <property type="entry name" value="MMPL_dom"/>
</dbReference>
<dbReference type="Gene3D" id="1.20.1640.10">
    <property type="entry name" value="Multidrug efflux transporter AcrB transmembrane domain"/>
    <property type="match status" value="2"/>
</dbReference>
<gene>
    <name evidence="8" type="ORF">QQ020_12490</name>
</gene>
<dbReference type="PANTHER" id="PTHR33406">
    <property type="entry name" value="MEMBRANE PROTEIN MJ1562-RELATED"/>
    <property type="match status" value="1"/>
</dbReference>
<sequence>MWTQIAHIIIKYRLYLLILLALVTAFMAHKSREIEWSFDFAKTVPEHDPDMVYFEQFKETFGEDGNIFAIGILDSAIYQLQNFQRFKYLSDELATLPGVNDVLSLPGIQYLVRNKAEKKFDMQLFFNPFPEDQSTLDSLLNKANDLKYYSGQIINQNNGATIILVSINREILNSEKRQVLIEDVIDLGDAFTEITGIELHYAGLPFVRSTVAGKVRQELNMFLILSVVVTGCIMLLFFRSWDAVVFPLIIIGVIVICSMGTIALFGFKITLLTGLIPPIIVVIGIPNSIYLLNKYHQEYSVHGNKMKALNRVVRKIGLVTLITNFTTAIGFIVLGFTDIKILREFGIVAGINIFATFFVSIILIPAVFSYLPPPSKRQLKHLGFKPLDSILSLLDWLVHNYRSLVYTVTAVIVSLSLYGLYKLDSVSYLVDDIPEESKIKKDLIFFEDNFSGIMPMEVIVDTGKKKGVMRLNNLRKVAELEEFLGSLEDISYPVSIVSFVKAAKQAFYNNNPKFYQLPNNQERSFIFSYLSDETDNSGLLKSFVDSTGQRMRVSLKVADIGSQKMDSLVDLVIQPRIDEIFETEKTEVKVTGTTPLFIKGNRFLIENLRVSLFLAFLIIAVIMGILFRDFRIIIISLIPNVIPLIITGGLMGYFDIPLKPSTALIFSIAFGISVDDSIHFLAKYRQELFSNNFFVPIAITKSIRETGASMIYTSIVLFAGFVIFSGSDFGGTIALGVLTSTTLLIAMFTNLTVLPSLLLTFDDGKRRKDTHPLIEQYEKFYEEDDDEEIDLSLIRVSTNNGNADVKQLQDTEKRDN</sequence>
<feature type="transmembrane region" description="Helical" evidence="6">
    <location>
        <begin position="272"/>
        <end position="292"/>
    </location>
</feature>
<feature type="transmembrane region" description="Helical" evidence="6">
    <location>
        <begin position="733"/>
        <end position="759"/>
    </location>
</feature>
<evidence type="ECO:0000259" key="7">
    <source>
        <dbReference type="PROSITE" id="PS50156"/>
    </source>
</evidence>
<evidence type="ECO:0000313" key="8">
    <source>
        <dbReference type="EMBL" id="MDN5212875.1"/>
    </source>
</evidence>
<comment type="subcellular location">
    <subcellularLocation>
        <location evidence="1">Cell membrane</location>
        <topology evidence="1">Multi-pass membrane protein</topology>
    </subcellularLocation>
</comment>
<dbReference type="PANTHER" id="PTHR33406:SF12">
    <property type="entry name" value="BLR2997 PROTEIN"/>
    <property type="match status" value="1"/>
</dbReference>
<dbReference type="Proteomes" id="UP001172083">
    <property type="component" value="Unassembled WGS sequence"/>
</dbReference>
<feature type="transmembrane region" description="Helical" evidence="6">
    <location>
        <begin position="219"/>
        <end position="238"/>
    </location>
</feature>
<reference evidence="8" key="1">
    <citation type="submission" date="2023-06" db="EMBL/GenBank/DDBJ databases">
        <title>Genomic of Agaribacillus aureum.</title>
        <authorList>
            <person name="Wang G."/>
        </authorList>
    </citation>
    <scope>NUCLEOTIDE SEQUENCE</scope>
    <source>
        <strain evidence="8">BMA12</strain>
    </source>
</reference>
<feature type="transmembrane region" description="Helical" evidence="6">
    <location>
        <begin position="608"/>
        <end position="627"/>
    </location>
</feature>
<evidence type="ECO:0000256" key="2">
    <source>
        <dbReference type="ARBA" id="ARBA00022475"/>
    </source>
</evidence>
<evidence type="ECO:0000256" key="1">
    <source>
        <dbReference type="ARBA" id="ARBA00004651"/>
    </source>
</evidence>
<dbReference type="PROSITE" id="PS50156">
    <property type="entry name" value="SSD"/>
    <property type="match status" value="2"/>
</dbReference>
<proteinExistence type="predicted"/>
<keyword evidence="4 6" id="KW-1133">Transmembrane helix</keyword>
<feature type="transmembrane region" description="Helical" evidence="6">
    <location>
        <begin position="12"/>
        <end position="28"/>
    </location>
</feature>
<comment type="caution">
    <text evidence="8">The sequence shown here is derived from an EMBL/GenBank/DDBJ whole genome shotgun (WGS) entry which is preliminary data.</text>
</comment>
<keyword evidence="9" id="KW-1185">Reference proteome</keyword>
<feature type="transmembrane region" description="Helical" evidence="6">
    <location>
        <begin position="312"/>
        <end position="334"/>
    </location>
</feature>
<dbReference type="InterPro" id="IPR050545">
    <property type="entry name" value="Mycobact_MmpL"/>
</dbReference>
<dbReference type="EMBL" id="JAUJEB010000001">
    <property type="protein sequence ID" value="MDN5212875.1"/>
    <property type="molecule type" value="Genomic_DNA"/>
</dbReference>
<protein>
    <submittedName>
        <fullName evidence="8">Efflux RND transporter permease subunit</fullName>
    </submittedName>
</protein>
<keyword evidence="3 6" id="KW-0812">Transmembrane</keyword>
<feature type="transmembrane region" description="Helical" evidence="6">
    <location>
        <begin position="244"/>
        <end position="265"/>
    </location>
</feature>
<evidence type="ECO:0000256" key="5">
    <source>
        <dbReference type="ARBA" id="ARBA00023136"/>
    </source>
</evidence>
<feature type="domain" description="SSD" evidence="7">
    <location>
        <begin position="634"/>
        <end position="760"/>
    </location>
</feature>
<dbReference type="Pfam" id="PF03176">
    <property type="entry name" value="MMPL"/>
    <property type="match status" value="2"/>
</dbReference>